<feature type="signal peptide" evidence="2">
    <location>
        <begin position="1"/>
        <end position="18"/>
    </location>
</feature>
<keyword evidence="2" id="KW-0732">Signal</keyword>
<dbReference type="EMBL" id="MU842886">
    <property type="protein sequence ID" value="KAK2027975.1"/>
    <property type="molecule type" value="Genomic_DNA"/>
</dbReference>
<proteinExistence type="predicted"/>
<sequence length="129" mass="13658">MKFSAFAVIATAVAGVSAAPVESGPLANLQARASDAIGGFVHYIRREQADTAVVSEVKRSPVRFHSGLGRENAVERRDKNPPPPPPLNPFSTPSRDGKRSTDLEERSPAQSSVPPLNPFAAGGKRTSRA</sequence>
<organism evidence="3 4">
    <name type="scientific">Colletotrichum zoysiae</name>
    <dbReference type="NCBI Taxonomy" id="1216348"/>
    <lineage>
        <taxon>Eukaryota</taxon>
        <taxon>Fungi</taxon>
        <taxon>Dikarya</taxon>
        <taxon>Ascomycota</taxon>
        <taxon>Pezizomycotina</taxon>
        <taxon>Sordariomycetes</taxon>
        <taxon>Hypocreomycetidae</taxon>
        <taxon>Glomerellales</taxon>
        <taxon>Glomerellaceae</taxon>
        <taxon>Colletotrichum</taxon>
        <taxon>Colletotrichum graminicola species complex</taxon>
    </lineage>
</organism>
<keyword evidence="4" id="KW-1185">Reference proteome</keyword>
<accession>A0AAD9M3S0</accession>
<evidence type="ECO:0000256" key="2">
    <source>
        <dbReference type="SAM" id="SignalP"/>
    </source>
</evidence>
<evidence type="ECO:0000313" key="4">
    <source>
        <dbReference type="Proteomes" id="UP001232148"/>
    </source>
</evidence>
<feature type="compositionally biased region" description="Basic and acidic residues" evidence="1">
    <location>
        <begin position="95"/>
        <end position="107"/>
    </location>
</feature>
<dbReference type="Proteomes" id="UP001232148">
    <property type="component" value="Unassembled WGS sequence"/>
</dbReference>
<protein>
    <submittedName>
        <fullName evidence="3">Uncharacterized protein</fullName>
    </submittedName>
</protein>
<reference evidence="3" key="1">
    <citation type="submission" date="2021-06" db="EMBL/GenBank/DDBJ databases">
        <title>Comparative genomics, transcriptomics and evolutionary studies reveal genomic signatures of adaptation to plant cell wall in hemibiotrophic fungi.</title>
        <authorList>
            <consortium name="DOE Joint Genome Institute"/>
            <person name="Baroncelli R."/>
            <person name="Diaz J.F."/>
            <person name="Benocci T."/>
            <person name="Peng M."/>
            <person name="Battaglia E."/>
            <person name="Haridas S."/>
            <person name="Andreopoulos W."/>
            <person name="Labutti K."/>
            <person name="Pangilinan J."/>
            <person name="Floch G.L."/>
            <person name="Makela M.R."/>
            <person name="Henrissat B."/>
            <person name="Grigoriev I.V."/>
            <person name="Crouch J.A."/>
            <person name="De Vries R.P."/>
            <person name="Sukno S.A."/>
            <person name="Thon M.R."/>
        </authorList>
    </citation>
    <scope>NUCLEOTIDE SEQUENCE</scope>
    <source>
        <strain evidence="3">MAFF235873</strain>
    </source>
</reference>
<feature type="region of interest" description="Disordered" evidence="1">
    <location>
        <begin position="60"/>
        <end position="129"/>
    </location>
</feature>
<evidence type="ECO:0000313" key="3">
    <source>
        <dbReference type="EMBL" id="KAK2027975.1"/>
    </source>
</evidence>
<gene>
    <name evidence="3" type="ORF">LX32DRAFT_619880</name>
</gene>
<comment type="caution">
    <text evidence="3">The sequence shown here is derived from an EMBL/GenBank/DDBJ whole genome shotgun (WGS) entry which is preliminary data.</text>
</comment>
<feature type="chain" id="PRO_5042006170" evidence="2">
    <location>
        <begin position="19"/>
        <end position="129"/>
    </location>
</feature>
<name>A0AAD9M3S0_9PEZI</name>
<evidence type="ECO:0000256" key="1">
    <source>
        <dbReference type="SAM" id="MobiDB-lite"/>
    </source>
</evidence>
<dbReference type="AlphaFoldDB" id="A0AAD9M3S0"/>